<accession>A0AB39KPJ8</accession>
<evidence type="ECO:0008006" key="2">
    <source>
        <dbReference type="Google" id="ProtNLM"/>
    </source>
</evidence>
<gene>
    <name evidence="1" type="ORF">ABOZ73_11850</name>
</gene>
<dbReference type="EMBL" id="CP158375">
    <property type="protein sequence ID" value="XDO95505.1"/>
    <property type="molecule type" value="Genomic_DNA"/>
</dbReference>
<dbReference type="RefSeq" id="WP_369058354.1">
    <property type="nucleotide sequence ID" value="NZ_CP158375.1"/>
</dbReference>
<dbReference type="InterPro" id="IPR011049">
    <property type="entry name" value="Serralysin-like_metalloprot_C"/>
</dbReference>
<dbReference type="InterPro" id="IPR001343">
    <property type="entry name" value="Hemolysn_Ca-bd"/>
</dbReference>
<dbReference type="PROSITE" id="PS00330">
    <property type="entry name" value="HEMOLYSIN_CALCIUM"/>
    <property type="match status" value="1"/>
</dbReference>
<organism evidence="1">
    <name type="scientific">Caulobacter sp. 73W</name>
    <dbReference type="NCBI Taxonomy" id="3161137"/>
    <lineage>
        <taxon>Bacteria</taxon>
        <taxon>Pseudomonadati</taxon>
        <taxon>Pseudomonadota</taxon>
        <taxon>Alphaproteobacteria</taxon>
        <taxon>Caulobacterales</taxon>
        <taxon>Caulobacteraceae</taxon>
        <taxon>Caulobacter</taxon>
    </lineage>
</organism>
<dbReference type="Gene3D" id="2.150.10.10">
    <property type="entry name" value="Serralysin-like metalloprotease, C-terminal"/>
    <property type="match status" value="1"/>
</dbReference>
<protein>
    <recommendedName>
        <fullName evidence="2">Calcium-binding protein</fullName>
    </recommendedName>
</protein>
<dbReference type="Pfam" id="PF19198">
    <property type="entry name" value="RsaA_NTD"/>
    <property type="match status" value="1"/>
</dbReference>
<evidence type="ECO:0000313" key="1">
    <source>
        <dbReference type="EMBL" id="XDO95505.1"/>
    </source>
</evidence>
<sequence length="421" mass="43025">MAKVTAGAVSGFNMFDMDIGGVAEGDISSATPTQIVIAYGGGDTDTFTGSFTYSGANVTGGTLNRIEVRVANTLVWTASDFSISAQQFLAWIAADDTEAAVRSILSGADEITGSSGADVLYGVGGNDRIDGGAGTDTVAYSAASTSYTWTQTANGWTVVDTRAGSPDGTDTLTGIESLRFTDRTVSLTGGANLPVPAVATGVSSILRGANPALEADLSAKVSAGTLTQAQAIAQIVKAADQTTSVATLSYLFFTGKIPGSAGVDYLVSPTGPNPNNLNSAYFQSFNLENRYINFAVNLGRDGEGKAAFLTEFGGLSLFDATKKAYAKIFGGTPADSKVTTLLSGGRDAYFASYGGDGVNGQGTKAAMVGWLLAEAEKGDLGVMARSNAAWLTDLADGSAPYAIDITGVGAGYYKPEFVYAG</sequence>
<dbReference type="AlphaFoldDB" id="A0AB39KPJ8"/>
<reference evidence="1" key="1">
    <citation type="submission" date="2024-06" db="EMBL/GenBank/DDBJ databases">
        <title>Caulobacter inopinatus, sp. nov.</title>
        <authorList>
            <person name="Donachie S.P."/>
        </authorList>
    </citation>
    <scope>NUCLEOTIDE SEQUENCE</scope>
    <source>
        <strain evidence="1">73W</strain>
    </source>
</reference>
<dbReference type="InterPro" id="IPR018511">
    <property type="entry name" value="Hemolysin-typ_Ca-bd_CS"/>
</dbReference>
<name>A0AB39KPJ8_9CAUL</name>
<dbReference type="GO" id="GO:0005509">
    <property type="term" value="F:calcium ion binding"/>
    <property type="evidence" value="ECO:0007669"/>
    <property type="project" value="InterPro"/>
</dbReference>
<dbReference type="SUPFAM" id="SSF51120">
    <property type="entry name" value="beta-Roll"/>
    <property type="match status" value="1"/>
</dbReference>
<proteinExistence type="predicted"/>
<dbReference type="Pfam" id="PF00353">
    <property type="entry name" value="HemolysinCabind"/>
    <property type="match status" value="1"/>
</dbReference>